<protein>
    <submittedName>
        <fullName evidence="1">Uncharacterized protein</fullName>
    </submittedName>
</protein>
<keyword evidence="1" id="KW-0614">Plasmid</keyword>
<evidence type="ECO:0000313" key="2">
    <source>
        <dbReference type="Proteomes" id="UP000195378"/>
    </source>
</evidence>
<dbReference type="EMBL" id="CP020859">
    <property type="protein sequence ID" value="ARU20362.1"/>
    <property type="molecule type" value="Genomic_DNA"/>
</dbReference>
<dbReference type="Proteomes" id="UP000195378">
    <property type="component" value="Plasmid unnamed1"/>
</dbReference>
<evidence type="ECO:0000313" key="1">
    <source>
        <dbReference type="EMBL" id="ARU20362.1"/>
    </source>
</evidence>
<accession>A0A1Y0FAI0</accession>
<gene>
    <name evidence="1" type="ORF">B7R82_10415</name>
</gene>
<name>A0A1Y0FAI0_9LACO</name>
<dbReference type="AlphaFoldDB" id="A0A1Y0FAI0"/>
<reference evidence="1 2" key="1">
    <citation type="submission" date="2017-04" db="EMBL/GenBank/DDBJ databases">
        <title>Complete genome sequence of Lactobacillus salivarius ZLS006, a probiotic strain isolated from healthy piglet.</title>
        <authorList>
            <person name="Zhang D."/>
        </authorList>
    </citation>
    <scope>NUCLEOTIDE SEQUENCE [LARGE SCALE GENOMIC DNA]</scope>
    <source>
        <strain evidence="1 2">ZLS006</strain>
        <plasmid evidence="1 2">unnamed1</plasmid>
    </source>
</reference>
<geneLocation type="plasmid" evidence="1 2">
    <name>unnamed1</name>
</geneLocation>
<sequence length="77" mass="8458">MRLLDKISGSDPIKNGKQVTIVDGNGKTLVKGSSKYKVKVTGNYSTTVKITKTNKIVNATINRSNFDKYYGTDTTIK</sequence>
<proteinExistence type="predicted"/>
<organism evidence="1 2">
    <name type="scientific">Ligilactobacillus salivarius</name>
    <dbReference type="NCBI Taxonomy" id="1624"/>
    <lineage>
        <taxon>Bacteria</taxon>
        <taxon>Bacillati</taxon>
        <taxon>Bacillota</taxon>
        <taxon>Bacilli</taxon>
        <taxon>Lactobacillales</taxon>
        <taxon>Lactobacillaceae</taxon>
        <taxon>Ligilactobacillus</taxon>
    </lineage>
</organism>